<protein>
    <submittedName>
        <fullName evidence="1">Plasmid mobilization relaxosome protein MobC</fullName>
    </submittedName>
</protein>
<sequence length="115" mass="13677">MKKNNKDITKRVRLTENECRKIMKEAKKKNMNFSAYVRYAAKLDKNMDPEFIKAIYKLANEINYIGHNINQVVKNNNSKLYSEIDKARLMEYMRILNEKVESLLKQNGYKQNSSH</sequence>
<dbReference type="Pfam" id="PF21983">
    <property type="entry name" value="NikA-like"/>
    <property type="match status" value="1"/>
</dbReference>
<reference evidence="1 2" key="1">
    <citation type="submission" date="2018-08" db="EMBL/GenBank/DDBJ databases">
        <title>A genome reference for cultivated species of the human gut microbiota.</title>
        <authorList>
            <person name="Zou Y."/>
            <person name="Xue W."/>
            <person name="Luo G."/>
        </authorList>
    </citation>
    <scope>NUCLEOTIDE SEQUENCE [LARGE SCALE GENOMIC DNA]</scope>
    <source>
        <strain evidence="1 2">AM42-30</strain>
    </source>
</reference>
<name>A0A413TAV6_9FIRM</name>
<organism evidence="1 2">
    <name type="scientific">Eubacterium ventriosum</name>
    <dbReference type="NCBI Taxonomy" id="39496"/>
    <lineage>
        <taxon>Bacteria</taxon>
        <taxon>Bacillati</taxon>
        <taxon>Bacillota</taxon>
        <taxon>Clostridia</taxon>
        <taxon>Eubacteriales</taxon>
        <taxon>Eubacteriaceae</taxon>
        <taxon>Eubacterium</taxon>
    </lineage>
</organism>
<evidence type="ECO:0000313" key="1">
    <source>
        <dbReference type="EMBL" id="RHA82107.1"/>
    </source>
</evidence>
<dbReference type="Proteomes" id="UP000285740">
    <property type="component" value="Unassembled WGS sequence"/>
</dbReference>
<accession>A0A413TAV6</accession>
<dbReference type="InterPro" id="IPR053842">
    <property type="entry name" value="NikA-like"/>
</dbReference>
<dbReference type="EMBL" id="QSFV01000001">
    <property type="protein sequence ID" value="RHA82107.1"/>
    <property type="molecule type" value="Genomic_DNA"/>
</dbReference>
<evidence type="ECO:0000313" key="2">
    <source>
        <dbReference type="Proteomes" id="UP000285740"/>
    </source>
</evidence>
<proteinExistence type="predicted"/>
<comment type="caution">
    <text evidence="1">The sequence shown here is derived from an EMBL/GenBank/DDBJ whole genome shotgun (WGS) entry which is preliminary data.</text>
</comment>
<dbReference type="RefSeq" id="WP_118029944.1">
    <property type="nucleotide sequence ID" value="NZ_QSFV01000001.1"/>
</dbReference>
<dbReference type="AlphaFoldDB" id="A0A413TAV6"/>
<gene>
    <name evidence="1" type="ORF">DW918_00780</name>
</gene>